<evidence type="ECO:0000256" key="2">
    <source>
        <dbReference type="ARBA" id="ARBA00008911"/>
    </source>
</evidence>
<evidence type="ECO:0000256" key="5">
    <source>
        <dbReference type="PIRSR" id="PIRSR602480-1"/>
    </source>
</evidence>
<feature type="binding site" evidence="5">
    <location>
        <position position="308"/>
    </location>
    <ligand>
        <name>Mn(2+)</name>
        <dbReference type="ChEBI" id="CHEBI:29035"/>
    </ligand>
</feature>
<keyword evidence="5" id="KW-0170">Cobalt</keyword>
<feature type="binding site" evidence="5">
    <location>
        <position position="276"/>
    </location>
    <ligand>
        <name>phosphoenolpyruvate</name>
        <dbReference type="ChEBI" id="CHEBI:58702"/>
    </ligand>
</feature>
<dbReference type="GO" id="GO:0008652">
    <property type="term" value="P:amino acid biosynthetic process"/>
    <property type="evidence" value="ECO:0007669"/>
    <property type="project" value="UniProtKB-KW"/>
</dbReference>
<reference evidence="7" key="1">
    <citation type="submission" date="2021-09" db="EMBL/GenBank/DDBJ databases">
        <authorList>
            <consortium name="AG Swart"/>
            <person name="Singh M."/>
            <person name="Singh A."/>
            <person name="Seah K."/>
            <person name="Emmerich C."/>
        </authorList>
    </citation>
    <scope>NUCLEOTIDE SEQUENCE</scope>
    <source>
        <strain evidence="7">ATCC30299</strain>
    </source>
</reference>
<keyword evidence="8" id="KW-1185">Reference proteome</keyword>
<feature type="binding site" evidence="5">
    <location>
        <position position="350"/>
    </location>
    <ligand>
        <name>Mn(2+)</name>
        <dbReference type="ChEBI" id="CHEBI:29035"/>
    </ligand>
</feature>
<feature type="binding site" evidence="5">
    <location>
        <position position="380"/>
    </location>
    <ligand>
        <name>Mn(2+)</name>
        <dbReference type="ChEBI" id="CHEBI:29035"/>
    </ligand>
</feature>
<comment type="cofactor">
    <cofactor evidence="5">
        <name>Mn(2+)</name>
        <dbReference type="ChEBI" id="CHEBI:29035"/>
    </cofactor>
    <cofactor evidence="5">
        <name>Co(2+)</name>
        <dbReference type="ChEBI" id="CHEBI:48828"/>
    </cofactor>
    <cofactor evidence="5">
        <name>Cd(2+)</name>
        <dbReference type="ChEBI" id="CHEBI:48775"/>
    </cofactor>
    <text evidence="5">Binds 1 divalent cation per subunit. The enzyme is active with manganese, cobalt or cadmium ions.</text>
</comment>
<dbReference type="AlphaFoldDB" id="A0AAU9J3H2"/>
<evidence type="ECO:0000313" key="7">
    <source>
        <dbReference type="EMBL" id="CAG9319900.1"/>
    </source>
</evidence>
<protein>
    <recommendedName>
        <fullName evidence="6">Phospho-2-dehydro-3-deoxyheptonate aldolase</fullName>
        <ecNumber evidence="6">2.5.1.54</ecNumber>
    </recommendedName>
</protein>
<dbReference type="Pfam" id="PF01474">
    <property type="entry name" value="DAHP_synth_2"/>
    <property type="match status" value="2"/>
</dbReference>
<dbReference type="InterPro" id="IPR013785">
    <property type="entry name" value="Aldolase_TIM"/>
</dbReference>
<evidence type="ECO:0000313" key="8">
    <source>
        <dbReference type="Proteomes" id="UP001162131"/>
    </source>
</evidence>
<keyword evidence="5" id="KW-0464">Manganese</keyword>
<keyword evidence="6" id="KW-0057">Aromatic amino acid biosynthesis</keyword>
<keyword evidence="5" id="KW-0104">Cadmium</keyword>
<dbReference type="Gene3D" id="3.20.20.70">
    <property type="entry name" value="Aldolase class I"/>
    <property type="match status" value="1"/>
</dbReference>
<keyword evidence="6" id="KW-0028">Amino-acid biosynthesis</keyword>
<keyword evidence="3 6" id="KW-0808">Transferase</keyword>
<evidence type="ECO:0000256" key="3">
    <source>
        <dbReference type="ARBA" id="ARBA00022679"/>
    </source>
</evidence>
<accession>A0AAU9J3H2</accession>
<feature type="binding site" evidence="5">
    <location>
        <position position="79"/>
    </location>
    <ligand>
        <name>Mn(2+)</name>
        <dbReference type="ChEBI" id="CHEBI:29035"/>
    </ligand>
</feature>
<gene>
    <name evidence="7" type="ORF">BSTOLATCC_MIC25145</name>
</gene>
<name>A0AAU9J3H2_9CILI</name>
<comment type="pathway">
    <text evidence="1 6">Metabolic intermediate biosynthesis; chorismate biosynthesis; chorismate from D-erythrose 4-phosphate and phosphoenolpyruvate: step 1/7.</text>
</comment>
<comment type="caution">
    <text evidence="7">The sequence shown here is derived from an EMBL/GenBank/DDBJ whole genome shotgun (WGS) entry which is preliminary data.</text>
</comment>
<dbReference type="Proteomes" id="UP001162131">
    <property type="component" value="Unassembled WGS sequence"/>
</dbReference>
<proteinExistence type="inferred from homology"/>
<organism evidence="7 8">
    <name type="scientific">Blepharisma stoltei</name>
    <dbReference type="NCBI Taxonomy" id="1481888"/>
    <lineage>
        <taxon>Eukaryota</taxon>
        <taxon>Sar</taxon>
        <taxon>Alveolata</taxon>
        <taxon>Ciliophora</taxon>
        <taxon>Postciliodesmatophora</taxon>
        <taxon>Heterotrichea</taxon>
        <taxon>Heterotrichida</taxon>
        <taxon>Blepharismidae</taxon>
        <taxon>Blepharisma</taxon>
    </lineage>
</organism>
<feature type="binding site" evidence="5">
    <location>
        <position position="118"/>
    </location>
    <ligand>
        <name>phosphoenolpyruvate</name>
        <dbReference type="ChEBI" id="CHEBI:58702"/>
    </ligand>
</feature>
<feature type="binding site" evidence="5">
    <location>
        <begin position="222"/>
        <end position="223"/>
    </location>
    <ligand>
        <name>phosphoenolpyruvate</name>
        <dbReference type="ChEBI" id="CHEBI:58702"/>
    </ligand>
</feature>
<dbReference type="InterPro" id="IPR002480">
    <property type="entry name" value="DAHP_synth_2"/>
</dbReference>
<evidence type="ECO:0000256" key="4">
    <source>
        <dbReference type="ARBA" id="ARBA00047508"/>
    </source>
</evidence>
<dbReference type="GO" id="GO:0009073">
    <property type="term" value="P:aromatic amino acid family biosynthetic process"/>
    <property type="evidence" value="ECO:0007669"/>
    <property type="project" value="UniProtKB-KW"/>
</dbReference>
<dbReference type="SUPFAM" id="SSF51569">
    <property type="entry name" value="Aldolase"/>
    <property type="match status" value="1"/>
</dbReference>
<comment type="similarity">
    <text evidence="2 6">Belongs to the class-II DAHP synthase family.</text>
</comment>
<feature type="binding site" evidence="5">
    <location>
        <position position="245"/>
    </location>
    <ligand>
        <name>phosphoenolpyruvate</name>
        <dbReference type="ChEBI" id="CHEBI:58702"/>
    </ligand>
</feature>
<sequence>MNLSYDYNIIIKIMDTNIAHWSLLPASQQPVYDFDELKAVISHLANSQPIVSYPEIQALKNELSNCHFGKKLILIIGDCAEAFSDCKPSILQAKLDTYEKYRRAFSIKSKKEIVMIGRIAGQFSKPRSDLYENHGGIQIPTYRGDMINGFDPNFRQPDPYRMIEGHTKSLDTIGFIRNFHRNSHQKFWTGHEALLLPYEDALTRSIENEYFDTSAHFLWIGERCRKLGQAHVEFLSQISNPVGIKIGPNADLEELQSIMRFLNYENEYGKLILIPRLGNNIIRMQFPSVVQAVKRTGIPHIWVIDPMHGNTYKTNQGLKTRSVSSILNECIESIKILRENRESLGGFHFEASYEEVTECVGGNAGITEESLNKKYKTLCDPRLSRSQMLEILKILGSLIAKNNNDEPYLS</sequence>
<dbReference type="PANTHER" id="PTHR21337">
    <property type="entry name" value="PHOSPHO-2-DEHYDRO-3-DEOXYHEPTONATE ALDOLASE 1, 2"/>
    <property type="match status" value="1"/>
</dbReference>
<evidence type="ECO:0000256" key="1">
    <source>
        <dbReference type="ARBA" id="ARBA00004688"/>
    </source>
</evidence>
<dbReference type="PANTHER" id="PTHR21337:SF0">
    <property type="entry name" value="PHOSPHO-2-DEHYDRO-3-DEOXYHEPTONATE ALDOLASE"/>
    <property type="match status" value="1"/>
</dbReference>
<dbReference type="GO" id="GO:0003849">
    <property type="term" value="F:3-deoxy-7-phosphoheptulonate synthase activity"/>
    <property type="evidence" value="ECO:0007669"/>
    <property type="project" value="UniProtKB-EC"/>
</dbReference>
<dbReference type="EC" id="2.5.1.54" evidence="6"/>
<evidence type="ECO:0000256" key="6">
    <source>
        <dbReference type="RuleBase" id="RU363071"/>
    </source>
</evidence>
<dbReference type="EMBL" id="CAJZBQ010000024">
    <property type="protein sequence ID" value="CAG9319900.1"/>
    <property type="molecule type" value="Genomic_DNA"/>
</dbReference>
<comment type="catalytic activity">
    <reaction evidence="4 6">
        <text>D-erythrose 4-phosphate + phosphoenolpyruvate + H2O = 7-phospho-2-dehydro-3-deoxy-D-arabino-heptonate + phosphate</text>
        <dbReference type="Rhea" id="RHEA:14717"/>
        <dbReference type="ChEBI" id="CHEBI:15377"/>
        <dbReference type="ChEBI" id="CHEBI:16897"/>
        <dbReference type="ChEBI" id="CHEBI:43474"/>
        <dbReference type="ChEBI" id="CHEBI:58394"/>
        <dbReference type="ChEBI" id="CHEBI:58702"/>
        <dbReference type="EC" id="2.5.1.54"/>
    </reaction>
</comment>